<organism evidence="1 2">
    <name type="scientific">Litorivita pollutaquae</name>
    <dbReference type="NCBI Taxonomy" id="2200892"/>
    <lineage>
        <taxon>Bacteria</taxon>
        <taxon>Pseudomonadati</taxon>
        <taxon>Pseudomonadota</taxon>
        <taxon>Alphaproteobacteria</taxon>
        <taxon>Rhodobacterales</taxon>
        <taxon>Paracoccaceae</taxon>
        <taxon>Litorivita</taxon>
    </lineage>
</organism>
<dbReference type="AlphaFoldDB" id="A0A2V4N3B4"/>
<name>A0A2V4N3B4_9RHOB</name>
<evidence type="ECO:0008006" key="3">
    <source>
        <dbReference type="Google" id="ProtNLM"/>
    </source>
</evidence>
<protein>
    <recommendedName>
        <fullName evidence="3">DUF177 domain-containing protein</fullName>
    </recommendedName>
</protein>
<proteinExistence type="predicted"/>
<dbReference type="EMBL" id="QFVT01000003">
    <property type="protein sequence ID" value="PYC48402.1"/>
    <property type="molecule type" value="Genomic_DNA"/>
</dbReference>
<evidence type="ECO:0000313" key="2">
    <source>
        <dbReference type="Proteomes" id="UP000248012"/>
    </source>
</evidence>
<comment type="caution">
    <text evidence="1">The sequence shown here is derived from an EMBL/GenBank/DDBJ whole genome shotgun (WGS) entry which is preliminary data.</text>
</comment>
<accession>A0A2V4N3B4</accession>
<evidence type="ECO:0000313" key="1">
    <source>
        <dbReference type="EMBL" id="PYC48402.1"/>
    </source>
</evidence>
<reference evidence="1 2" key="1">
    <citation type="submission" date="2018-05" db="EMBL/GenBank/DDBJ databases">
        <title>Oceanovita maritima gen. nov., sp. nov., a marine bacterium in the family Rhodobacteraceae isolated from surface seawater of Lundu port Xiamen, China.</title>
        <authorList>
            <person name="Hetharua B.H."/>
            <person name="Min D."/>
            <person name="Liao H."/>
            <person name="Tian Y."/>
        </authorList>
    </citation>
    <scope>NUCLEOTIDE SEQUENCE [LARGE SCALE GENOMIC DNA]</scope>
    <source>
        <strain evidence="1 2">FSX-11</strain>
    </source>
</reference>
<gene>
    <name evidence="1" type="ORF">DI396_05310</name>
</gene>
<dbReference type="OrthoDB" id="8443793at2"/>
<dbReference type="RefSeq" id="WP_110795137.1">
    <property type="nucleotide sequence ID" value="NZ_KZ826482.1"/>
</dbReference>
<dbReference type="Proteomes" id="UP000248012">
    <property type="component" value="Unassembled WGS sequence"/>
</dbReference>
<sequence>MTDFAPSPKSTAIRVSSLKANQTKTFALTPEQAEMTALAKELGLSGLRKLSFKGEINADGKRDWLLTARLGATVTQPCVVTLEPVTTRIDTDVARRFSPDFDEALVVDPDEEEVEMPEDETLEPLGEVIDPAAVMVEALALALPLYPRKDGAHLGEAVFTAQGVAPMTEEKTKPFAGLAALKAQMDGGGD</sequence>
<keyword evidence="2" id="KW-1185">Reference proteome</keyword>
<dbReference type="InterPro" id="IPR003772">
    <property type="entry name" value="YceD"/>
</dbReference>
<dbReference type="Pfam" id="PF02620">
    <property type="entry name" value="YceD"/>
    <property type="match status" value="1"/>
</dbReference>